<dbReference type="PRINTS" id="PR00332">
    <property type="entry name" value="HISTRIAD"/>
</dbReference>
<evidence type="ECO:0000313" key="5">
    <source>
        <dbReference type="EMBL" id="AAO44379.1"/>
    </source>
</evidence>
<evidence type="ECO:0000256" key="1">
    <source>
        <dbReference type="PIRSR" id="PIRSR601310-1"/>
    </source>
</evidence>
<dbReference type="GO" id="GO:0003824">
    <property type="term" value="F:catalytic activity"/>
    <property type="evidence" value="ECO:0007669"/>
    <property type="project" value="InterPro"/>
</dbReference>
<dbReference type="PROSITE" id="PS51084">
    <property type="entry name" value="HIT_2"/>
    <property type="match status" value="1"/>
</dbReference>
<dbReference type="KEGG" id="twh:TWT_282"/>
<dbReference type="Pfam" id="PF11969">
    <property type="entry name" value="DcpS_C"/>
    <property type="match status" value="1"/>
</dbReference>
<dbReference type="AlphaFoldDB" id="Q83MZ3"/>
<dbReference type="Proteomes" id="UP000002200">
    <property type="component" value="Chromosome"/>
</dbReference>
<organism evidence="5 6">
    <name type="scientific">Tropheryma whipplei (strain Twist)</name>
    <name type="common">Whipple's bacillus</name>
    <dbReference type="NCBI Taxonomy" id="203267"/>
    <lineage>
        <taxon>Bacteria</taxon>
        <taxon>Bacillati</taxon>
        <taxon>Actinomycetota</taxon>
        <taxon>Actinomycetes</taxon>
        <taxon>Micrococcales</taxon>
        <taxon>Tropherymataceae</taxon>
        <taxon>Tropheryma</taxon>
    </lineage>
</organism>
<feature type="active site" description="Tele-AMP-histidine intermediate" evidence="1">
    <location>
        <position position="96"/>
    </location>
</feature>
<feature type="short sequence motif" description="Histidine triad motif" evidence="2 3">
    <location>
        <begin position="94"/>
        <end position="98"/>
    </location>
</feature>
<dbReference type="OrthoDB" id="9784774at2"/>
<dbReference type="CDD" id="cd01276">
    <property type="entry name" value="PKCI_related"/>
    <property type="match status" value="1"/>
</dbReference>
<dbReference type="PANTHER" id="PTHR23089">
    <property type="entry name" value="HISTIDINE TRIAD HIT PROTEIN"/>
    <property type="match status" value="1"/>
</dbReference>
<evidence type="ECO:0000256" key="2">
    <source>
        <dbReference type="PIRSR" id="PIRSR601310-3"/>
    </source>
</evidence>
<dbReference type="SUPFAM" id="SSF54197">
    <property type="entry name" value="HIT-like"/>
    <property type="match status" value="1"/>
</dbReference>
<dbReference type="RefSeq" id="WP_011102478.1">
    <property type="nucleotide sequence ID" value="NC_004572.3"/>
</dbReference>
<dbReference type="HOGENOM" id="CLU_056776_8_1_11"/>
<dbReference type="EMBL" id="AE014184">
    <property type="protein sequence ID" value="AAO44379.1"/>
    <property type="molecule type" value="Genomic_DNA"/>
</dbReference>
<accession>Q83MZ3</accession>
<evidence type="ECO:0000256" key="3">
    <source>
        <dbReference type="PROSITE-ProRule" id="PRU00464"/>
    </source>
</evidence>
<protein>
    <submittedName>
        <fullName evidence="5">HIT-like protein</fullName>
    </submittedName>
</protein>
<sequence>MTSIFTRIINREVPAEILFEDDEFICIEDIAPKAKIHYLVIAKHPWKDVTEAVRDDPLFVNKILAIAVRLTKDFGSQFRLIFNTGALVGQTVFHVHAHILSGEALGE</sequence>
<reference evidence="5 6" key="1">
    <citation type="journal article" date="2003" name="Genome Res.">
        <title>Tropheryma whipplei twist: a human pathogenic Actinobacteria with a reduced genome.</title>
        <authorList>
            <person name="Raoult D."/>
            <person name="Ogata H."/>
            <person name="Audic S."/>
            <person name="Robert C."/>
            <person name="Suhre K."/>
            <person name="Drancourt M."/>
            <person name="Claverie J.-M."/>
        </authorList>
    </citation>
    <scope>NUCLEOTIDE SEQUENCE [LARGE SCALE GENOMIC DNA]</scope>
    <source>
        <strain evidence="5 6">Twist</strain>
    </source>
</reference>
<dbReference type="eggNOG" id="COG0537">
    <property type="taxonomic scope" value="Bacteria"/>
</dbReference>
<proteinExistence type="predicted"/>
<keyword evidence="6" id="KW-1185">Reference proteome</keyword>
<evidence type="ECO:0000259" key="4">
    <source>
        <dbReference type="PROSITE" id="PS51084"/>
    </source>
</evidence>
<dbReference type="InterPro" id="IPR001310">
    <property type="entry name" value="Histidine_triad_HIT"/>
</dbReference>
<dbReference type="STRING" id="203267.TWT_282"/>
<name>Q83MZ3_TROWT</name>
<feature type="domain" description="HIT" evidence="4">
    <location>
        <begin position="4"/>
        <end position="107"/>
    </location>
</feature>
<evidence type="ECO:0000313" key="6">
    <source>
        <dbReference type="Proteomes" id="UP000002200"/>
    </source>
</evidence>
<dbReference type="InterPro" id="IPR011146">
    <property type="entry name" value="HIT-like"/>
</dbReference>
<dbReference type="Gene3D" id="3.30.428.10">
    <property type="entry name" value="HIT-like"/>
    <property type="match status" value="1"/>
</dbReference>
<gene>
    <name evidence="5" type="ordered locus">TWT_282</name>
</gene>
<dbReference type="InterPro" id="IPR036265">
    <property type="entry name" value="HIT-like_sf"/>
</dbReference>